<evidence type="ECO:0000313" key="2">
    <source>
        <dbReference type="EMBL" id="KAJ7325403.1"/>
    </source>
</evidence>
<dbReference type="AlphaFoldDB" id="A0AAD6ZIP4"/>
<gene>
    <name evidence="2" type="ORF">DFH08DRAFT_968635</name>
</gene>
<proteinExistence type="predicted"/>
<sequence>MTWTLVVVHSIAHATTVWLHSLFMHTDATAKCKRLAATQSVLRIIAAVPLWHFRYINPTMGTVWATACGVFLEEIHALKALHRGPPHKEELNLRAFLSRWDLKAASSTLAVGPMSLLFHVLN</sequence>
<protein>
    <submittedName>
        <fullName evidence="2">Uncharacterized protein</fullName>
    </submittedName>
</protein>
<keyword evidence="3" id="KW-1185">Reference proteome</keyword>
<organism evidence="2 3">
    <name type="scientific">Mycena albidolilacea</name>
    <dbReference type="NCBI Taxonomy" id="1033008"/>
    <lineage>
        <taxon>Eukaryota</taxon>
        <taxon>Fungi</taxon>
        <taxon>Dikarya</taxon>
        <taxon>Basidiomycota</taxon>
        <taxon>Agaricomycotina</taxon>
        <taxon>Agaricomycetes</taxon>
        <taxon>Agaricomycetidae</taxon>
        <taxon>Agaricales</taxon>
        <taxon>Marasmiineae</taxon>
        <taxon>Mycenaceae</taxon>
        <taxon>Mycena</taxon>
    </lineage>
</organism>
<evidence type="ECO:0000256" key="1">
    <source>
        <dbReference type="SAM" id="SignalP"/>
    </source>
</evidence>
<reference evidence="2" key="1">
    <citation type="submission" date="2023-03" db="EMBL/GenBank/DDBJ databases">
        <title>Massive genome expansion in bonnet fungi (Mycena s.s.) driven by repeated elements and novel gene families across ecological guilds.</title>
        <authorList>
            <consortium name="Lawrence Berkeley National Laboratory"/>
            <person name="Harder C.B."/>
            <person name="Miyauchi S."/>
            <person name="Viragh M."/>
            <person name="Kuo A."/>
            <person name="Thoen E."/>
            <person name="Andreopoulos B."/>
            <person name="Lu D."/>
            <person name="Skrede I."/>
            <person name="Drula E."/>
            <person name="Henrissat B."/>
            <person name="Morin E."/>
            <person name="Kohler A."/>
            <person name="Barry K."/>
            <person name="LaButti K."/>
            <person name="Morin E."/>
            <person name="Salamov A."/>
            <person name="Lipzen A."/>
            <person name="Mereny Z."/>
            <person name="Hegedus B."/>
            <person name="Baldrian P."/>
            <person name="Stursova M."/>
            <person name="Weitz H."/>
            <person name="Taylor A."/>
            <person name="Grigoriev I.V."/>
            <person name="Nagy L.G."/>
            <person name="Martin F."/>
            <person name="Kauserud H."/>
        </authorList>
    </citation>
    <scope>NUCLEOTIDE SEQUENCE</scope>
    <source>
        <strain evidence="2">CBHHK002</strain>
    </source>
</reference>
<evidence type="ECO:0000313" key="3">
    <source>
        <dbReference type="Proteomes" id="UP001218218"/>
    </source>
</evidence>
<keyword evidence="1" id="KW-0732">Signal</keyword>
<accession>A0AAD6ZIP4</accession>
<feature type="chain" id="PRO_5041897133" evidence="1">
    <location>
        <begin position="20"/>
        <end position="122"/>
    </location>
</feature>
<dbReference type="Proteomes" id="UP001218218">
    <property type="component" value="Unassembled WGS sequence"/>
</dbReference>
<dbReference type="EMBL" id="JARIHO010000044">
    <property type="protein sequence ID" value="KAJ7325403.1"/>
    <property type="molecule type" value="Genomic_DNA"/>
</dbReference>
<comment type="caution">
    <text evidence="2">The sequence shown here is derived from an EMBL/GenBank/DDBJ whole genome shotgun (WGS) entry which is preliminary data.</text>
</comment>
<feature type="signal peptide" evidence="1">
    <location>
        <begin position="1"/>
        <end position="19"/>
    </location>
</feature>
<name>A0AAD6ZIP4_9AGAR</name>